<dbReference type="SUPFAM" id="SSF52949">
    <property type="entry name" value="Macro domain-like"/>
    <property type="match status" value="1"/>
</dbReference>
<dbReference type="InterPro" id="IPR043472">
    <property type="entry name" value="Macro_dom-like"/>
</dbReference>
<dbReference type="PANTHER" id="PTHR35596">
    <property type="entry name" value="DUF2263 DOMAIN-CONTAINING PROTEIN"/>
    <property type="match status" value="1"/>
</dbReference>
<dbReference type="NCBIfam" id="TIGR02452">
    <property type="entry name" value="TIGR02452 family protein"/>
    <property type="match status" value="1"/>
</dbReference>
<feature type="domain" description="Microbial-type PARG catalytic" evidence="1">
    <location>
        <begin position="9"/>
        <end position="155"/>
    </location>
</feature>
<dbReference type="Gene3D" id="3.40.220.10">
    <property type="entry name" value="Leucine Aminopeptidase, subunit E, domain 1"/>
    <property type="match status" value="1"/>
</dbReference>
<evidence type="ECO:0000313" key="2">
    <source>
        <dbReference type="EMBL" id="MDQ0371354.1"/>
    </source>
</evidence>
<name>A0AAE3WA16_9ACTN</name>
<dbReference type="EMBL" id="JAUSUZ010000001">
    <property type="protein sequence ID" value="MDQ0371354.1"/>
    <property type="molecule type" value="Genomic_DNA"/>
</dbReference>
<sequence>MSARLREIARSTLAALDAGAYTAPSGATVPLAPLVDAAVAGTVLHLPDAALPAAPAGAAGDAAAGVEVTAESTLWAARRLAADGPVAALVFASAKNPGGGFRTGAQAQEESVARASALFPCLTAVPGFYDFHREQGDLLYSDRVIYSPAVPVFRDDKGRFLDAPHPVSMLTAAAPNRGAIARNQPASLPRVDAVLAARARRVLEVAAAHGERRLVLGAWGCGVFRNDPAAVADAFATALDALPGRFDRVVLAVLDRGDAPIRAAFTARFAR</sequence>
<evidence type="ECO:0000259" key="1">
    <source>
        <dbReference type="Pfam" id="PF10021"/>
    </source>
</evidence>
<dbReference type="InterPro" id="IPR019261">
    <property type="entry name" value="PARG_cat_microbial"/>
</dbReference>
<keyword evidence="3" id="KW-1185">Reference proteome</keyword>
<dbReference type="AlphaFoldDB" id="A0AAE3WA16"/>
<dbReference type="Proteomes" id="UP001240236">
    <property type="component" value="Unassembled WGS sequence"/>
</dbReference>
<proteinExistence type="predicted"/>
<dbReference type="PANTHER" id="PTHR35596:SF1">
    <property type="entry name" value="MICROBIAL-TYPE PARG CATALYTIC DOMAIN-CONTAINING PROTEIN"/>
    <property type="match status" value="1"/>
</dbReference>
<dbReference type="RefSeq" id="WP_307248061.1">
    <property type="nucleotide sequence ID" value="NZ_JAUSUZ010000001.1"/>
</dbReference>
<dbReference type="Pfam" id="PF10021">
    <property type="entry name" value="PARG_cat_microb"/>
    <property type="match status" value="1"/>
</dbReference>
<evidence type="ECO:0000313" key="3">
    <source>
        <dbReference type="Proteomes" id="UP001240236"/>
    </source>
</evidence>
<accession>A0AAE3WA16</accession>
<organism evidence="2 3">
    <name type="scientific">Catenuloplanes indicus</name>
    <dbReference type="NCBI Taxonomy" id="137267"/>
    <lineage>
        <taxon>Bacteria</taxon>
        <taxon>Bacillati</taxon>
        <taxon>Actinomycetota</taxon>
        <taxon>Actinomycetes</taxon>
        <taxon>Micromonosporales</taxon>
        <taxon>Micromonosporaceae</taxon>
        <taxon>Catenuloplanes</taxon>
    </lineage>
</organism>
<dbReference type="InterPro" id="IPR012664">
    <property type="entry name" value="CHP02452"/>
</dbReference>
<gene>
    <name evidence="2" type="ORF">J2S42_008023</name>
</gene>
<reference evidence="2 3" key="1">
    <citation type="submission" date="2023-07" db="EMBL/GenBank/DDBJ databases">
        <title>Sequencing the genomes of 1000 actinobacteria strains.</title>
        <authorList>
            <person name="Klenk H.-P."/>
        </authorList>
    </citation>
    <scope>NUCLEOTIDE SEQUENCE [LARGE SCALE GENOMIC DNA]</scope>
    <source>
        <strain evidence="2 3">DSM 44709</strain>
    </source>
</reference>
<protein>
    <submittedName>
        <fullName evidence="2">Uncharacterized protein (TIGR02452 family)</fullName>
    </submittedName>
</protein>
<dbReference type="PIRSF" id="PIRSF014899">
    <property type="entry name" value="UCP014899"/>
    <property type="match status" value="1"/>
</dbReference>
<comment type="caution">
    <text evidence="2">The sequence shown here is derived from an EMBL/GenBank/DDBJ whole genome shotgun (WGS) entry which is preliminary data.</text>
</comment>